<protein>
    <recommendedName>
        <fullName evidence="1">Transposable element P transposase-like RNase H domain-containing protein</fullName>
    </recommendedName>
</protein>
<dbReference type="Proteomes" id="UP000801492">
    <property type="component" value="Unassembled WGS sequence"/>
</dbReference>
<proteinExistence type="predicted"/>
<comment type="caution">
    <text evidence="2">The sequence shown here is derived from an EMBL/GenBank/DDBJ whole genome shotgun (WGS) entry which is preliminary data.</text>
</comment>
<name>A0A8K0CEY5_IGNLU</name>
<reference evidence="2" key="1">
    <citation type="submission" date="2019-08" db="EMBL/GenBank/DDBJ databases">
        <title>The genome of the North American firefly Photinus pyralis.</title>
        <authorList>
            <consortium name="Photinus pyralis genome working group"/>
            <person name="Fallon T.R."/>
            <person name="Sander Lower S.E."/>
            <person name="Weng J.-K."/>
        </authorList>
    </citation>
    <scope>NUCLEOTIDE SEQUENCE</scope>
    <source>
        <strain evidence="2">TRF0915ILg1</strain>
        <tissue evidence="2">Whole body</tissue>
    </source>
</reference>
<evidence type="ECO:0000313" key="2">
    <source>
        <dbReference type="EMBL" id="KAF2882535.1"/>
    </source>
</evidence>
<keyword evidence="3" id="KW-1185">Reference proteome</keyword>
<gene>
    <name evidence="2" type="ORF">ILUMI_23634</name>
</gene>
<dbReference type="InterPro" id="IPR048365">
    <property type="entry name" value="TNP-like_RNaseH_N"/>
</dbReference>
<dbReference type="Pfam" id="PF21787">
    <property type="entry name" value="TNP-like_RNaseH_N"/>
    <property type="match status" value="1"/>
</dbReference>
<feature type="domain" description="Transposable element P transposase-like RNase H" evidence="1">
    <location>
        <begin position="140"/>
        <end position="207"/>
    </location>
</feature>
<accession>A0A8K0CEY5</accession>
<dbReference type="EMBL" id="VTPC01090608">
    <property type="protein sequence ID" value="KAF2882535.1"/>
    <property type="molecule type" value="Genomic_DNA"/>
</dbReference>
<organism evidence="2 3">
    <name type="scientific">Ignelater luminosus</name>
    <name type="common">Cucubano</name>
    <name type="synonym">Pyrophorus luminosus</name>
    <dbReference type="NCBI Taxonomy" id="2038154"/>
    <lineage>
        <taxon>Eukaryota</taxon>
        <taxon>Metazoa</taxon>
        <taxon>Ecdysozoa</taxon>
        <taxon>Arthropoda</taxon>
        <taxon>Hexapoda</taxon>
        <taxon>Insecta</taxon>
        <taxon>Pterygota</taxon>
        <taxon>Neoptera</taxon>
        <taxon>Endopterygota</taxon>
        <taxon>Coleoptera</taxon>
        <taxon>Polyphaga</taxon>
        <taxon>Elateriformia</taxon>
        <taxon>Elateroidea</taxon>
        <taxon>Elateridae</taxon>
        <taxon>Agrypninae</taxon>
        <taxon>Pyrophorini</taxon>
        <taxon>Ignelater</taxon>
    </lineage>
</organism>
<dbReference type="AlphaFoldDB" id="A0A8K0CEY5"/>
<dbReference type="OrthoDB" id="8948150at2759"/>
<sequence>MMEIEDIPPATDVFETTESITTVKNLIAVLDNTNIETPVKKSNAECVAASSKYITSSSSVEVQTSPKLPASTLRKWKLHSEIRHLKRKCTRLSNSLQPENSLREDFSNEAFITFCKENFGEGLAQLIIMQLQFQKEIKRFSVIPLKVESLAEDAKYCVICVDEMSLKTNLFYNYNRSDDYIIDFYQNNGSNIYKPATCASVIMVWEIKKMH</sequence>
<evidence type="ECO:0000313" key="3">
    <source>
        <dbReference type="Proteomes" id="UP000801492"/>
    </source>
</evidence>
<evidence type="ECO:0000259" key="1">
    <source>
        <dbReference type="Pfam" id="PF21787"/>
    </source>
</evidence>